<evidence type="ECO:0008006" key="4">
    <source>
        <dbReference type="Google" id="ProtNLM"/>
    </source>
</evidence>
<keyword evidence="1" id="KW-1133">Transmembrane helix</keyword>
<dbReference type="Proteomes" id="UP000215059">
    <property type="component" value="Unassembled WGS sequence"/>
</dbReference>
<keyword evidence="3" id="KW-1185">Reference proteome</keyword>
<sequence>MKQLTDEQVEKNLRSLPVHSLTHEQKENIIFAIRQHSEKRKLRFKPAVSFLLLLLLFASIVSYAFQQYDGKPAEQAVSETVTISPAGDITIKNRGAFSKDFYNKEGKKTGGVQRMTEADMYESINQQNIHTNIDIQGYRYPGKMTVDHQKKMEYIQIIHYYFKSPYTNHYYHVYFYTPFFDEAQADAVARTFIINSQN</sequence>
<keyword evidence="1" id="KW-0812">Transmembrane</keyword>
<dbReference type="AlphaFoldDB" id="A0A235F4Z7"/>
<evidence type="ECO:0000313" key="2">
    <source>
        <dbReference type="EMBL" id="OYD56331.1"/>
    </source>
</evidence>
<reference evidence="2 3" key="1">
    <citation type="submission" date="2017-07" db="EMBL/GenBank/DDBJ databases">
        <title>Fictibacillus sp. nov. GDSW-R2A3 Genome sequencing and assembly.</title>
        <authorList>
            <person name="Mayilraj S."/>
        </authorList>
    </citation>
    <scope>NUCLEOTIDE SEQUENCE [LARGE SCALE GENOMIC DNA]</scope>
    <source>
        <strain evidence="2 3">GDSW-R2A3</strain>
    </source>
</reference>
<keyword evidence="1" id="KW-0472">Membrane</keyword>
<protein>
    <recommendedName>
        <fullName evidence="4">DUF4367 domain-containing protein</fullName>
    </recommendedName>
</protein>
<comment type="caution">
    <text evidence="2">The sequence shown here is derived from an EMBL/GenBank/DDBJ whole genome shotgun (WGS) entry which is preliminary data.</text>
</comment>
<organism evidence="2 3">
    <name type="scientific">Fictibacillus aquaticus</name>
    <dbReference type="NCBI Taxonomy" id="2021314"/>
    <lineage>
        <taxon>Bacteria</taxon>
        <taxon>Bacillati</taxon>
        <taxon>Bacillota</taxon>
        <taxon>Bacilli</taxon>
        <taxon>Bacillales</taxon>
        <taxon>Fictibacillaceae</taxon>
        <taxon>Fictibacillus</taxon>
    </lineage>
</organism>
<dbReference type="RefSeq" id="WP_094253920.1">
    <property type="nucleotide sequence ID" value="NZ_JBHLXL010000001.1"/>
</dbReference>
<dbReference type="EMBL" id="NOII01000020">
    <property type="protein sequence ID" value="OYD56331.1"/>
    <property type="molecule type" value="Genomic_DNA"/>
</dbReference>
<feature type="transmembrane region" description="Helical" evidence="1">
    <location>
        <begin position="47"/>
        <end position="65"/>
    </location>
</feature>
<gene>
    <name evidence="2" type="ORF">CGZ90_17975</name>
</gene>
<evidence type="ECO:0000313" key="3">
    <source>
        <dbReference type="Proteomes" id="UP000215059"/>
    </source>
</evidence>
<evidence type="ECO:0000256" key="1">
    <source>
        <dbReference type="SAM" id="Phobius"/>
    </source>
</evidence>
<name>A0A235F4Z7_9BACL</name>
<accession>A0A235F4Z7</accession>
<proteinExistence type="predicted"/>
<dbReference type="OrthoDB" id="2846131at2"/>